<proteinExistence type="predicted"/>
<accession>A0A5E4LTI0</accession>
<name>A0A5E4LTI0_9ARCH</name>
<protein>
    <submittedName>
        <fullName evidence="1">Uncharacterized protein</fullName>
    </submittedName>
</protein>
<dbReference type="Proteomes" id="UP000789941">
    <property type="component" value="Unassembled WGS sequence"/>
</dbReference>
<sequence>MMKQMIRIAENEVNSVGVRIEKKSPTKLSGIARLNSNNNIKHTSTRTAEPL</sequence>
<dbReference type="AlphaFoldDB" id="A0A5E4LTI0"/>
<gene>
    <name evidence="1" type="ORF">LFW2832_00918</name>
</gene>
<organism evidence="1 2">
    <name type="scientific">Candidatus Bilamarchaeum dharawalense</name>
    <dbReference type="NCBI Taxonomy" id="2885759"/>
    <lineage>
        <taxon>Archaea</taxon>
        <taxon>Candidatus Micrarchaeota</taxon>
        <taxon>Candidatus Micrarchaeia</taxon>
        <taxon>Candidatus Anstonellales</taxon>
        <taxon>Candidatus Bilamarchaeaceae</taxon>
        <taxon>Candidatus Bilamarchaeum</taxon>
    </lineage>
</organism>
<evidence type="ECO:0000313" key="1">
    <source>
        <dbReference type="EMBL" id="VVC04393.1"/>
    </source>
</evidence>
<comment type="caution">
    <text evidence="1">The sequence shown here is derived from an EMBL/GenBank/DDBJ whole genome shotgun (WGS) entry which is preliminary data.</text>
</comment>
<evidence type="ECO:0000313" key="2">
    <source>
        <dbReference type="Proteomes" id="UP000789941"/>
    </source>
</evidence>
<dbReference type="EMBL" id="CABMJJ010000009">
    <property type="protein sequence ID" value="VVC04393.1"/>
    <property type="molecule type" value="Genomic_DNA"/>
</dbReference>
<reference evidence="1 2" key="1">
    <citation type="submission" date="2019-08" db="EMBL/GenBank/DDBJ databases">
        <authorList>
            <person name="Vazquez-Campos X."/>
        </authorList>
    </citation>
    <scope>NUCLEOTIDE SEQUENCE [LARGE SCALE GENOMIC DNA]</scope>
    <source>
        <strain evidence="1">LFW-283_2</strain>
    </source>
</reference>